<sequence length="146" mass="15472">MSTPDAPDPQAPPPPPPYGQPAPPPYGAYPPPYGYYPPPRPTNGMSIAALVCGIVGACSPLGILGLIFGTIAKRQIRETGEAGEGFATAGIVLGWIGVASIVFWVLYFIFWIGMMGTIFSNIPTDDWPTDDSTWDYSVVLTLLGLA</sequence>
<feature type="domain" description="DUF4190" evidence="3">
    <location>
        <begin position="45"/>
        <end position="102"/>
    </location>
</feature>
<evidence type="ECO:0000313" key="5">
    <source>
        <dbReference type="Proteomes" id="UP000277256"/>
    </source>
</evidence>
<dbReference type="EMBL" id="RSEB01000001">
    <property type="protein sequence ID" value="RRS01833.1"/>
    <property type="molecule type" value="Genomic_DNA"/>
</dbReference>
<dbReference type="Proteomes" id="UP000277256">
    <property type="component" value="Unassembled WGS sequence"/>
</dbReference>
<dbReference type="InterPro" id="IPR025241">
    <property type="entry name" value="DUF4190"/>
</dbReference>
<keyword evidence="5" id="KW-1185">Reference proteome</keyword>
<dbReference type="Pfam" id="PF13828">
    <property type="entry name" value="DUF4190"/>
    <property type="match status" value="1"/>
</dbReference>
<comment type="caution">
    <text evidence="4">The sequence shown here is derived from an EMBL/GenBank/DDBJ whole genome shotgun (WGS) entry which is preliminary data.</text>
</comment>
<reference evidence="4 5" key="1">
    <citation type="submission" date="2018-12" db="EMBL/GenBank/DDBJ databases">
        <title>Glycomyces sp. YIM 121974 draft genome.</title>
        <authorList>
            <person name="Li Q."/>
        </authorList>
    </citation>
    <scope>NUCLEOTIDE SEQUENCE [LARGE SCALE GENOMIC DNA]</scope>
    <source>
        <strain evidence="4 5">YIM 121974</strain>
    </source>
</reference>
<accession>A0A426V4M2</accession>
<name>A0A426V4M2_9ACTN</name>
<evidence type="ECO:0000259" key="3">
    <source>
        <dbReference type="Pfam" id="PF13828"/>
    </source>
</evidence>
<evidence type="ECO:0000256" key="1">
    <source>
        <dbReference type="SAM" id="MobiDB-lite"/>
    </source>
</evidence>
<organism evidence="4 5">
    <name type="scientific">Glycomyces terrestris</name>
    <dbReference type="NCBI Taxonomy" id="2493553"/>
    <lineage>
        <taxon>Bacteria</taxon>
        <taxon>Bacillati</taxon>
        <taxon>Actinomycetota</taxon>
        <taxon>Actinomycetes</taxon>
        <taxon>Glycomycetales</taxon>
        <taxon>Glycomycetaceae</taxon>
        <taxon>Glycomyces</taxon>
    </lineage>
</organism>
<dbReference type="AlphaFoldDB" id="A0A426V4M2"/>
<proteinExistence type="predicted"/>
<keyword evidence="2" id="KW-0812">Transmembrane</keyword>
<keyword evidence="2" id="KW-0472">Membrane</keyword>
<feature type="region of interest" description="Disordered" evidence="1">
    <location>
        <begin position="1"/>
        <end position="25"/>
    </location>
</feature>
<dbReference type="RefSeq" id="WP_125246310.1">
    <property type="nucleotide sequence ID" value="NZ_RSEB01000001.1"/>
</dbReference>
<evidence type="ECO:0000256" key="2">
    <source>
        <dbReference type="SAM" id="Phobius"/>
    </source>
</evidence>
<protein>
    <submittedName>
        <fullName evidence="4">DUF4190 domain-containing protein</fullName>
    </submittedName>
</protein>
<feature type="transmembrane region" description="Helical" evidence="2">
    <location>
        <begin position="92"/>
        <end position="114"/>
    </location>
</feature>
<dbReference type="OrthoDB" id="4374883at2"/>
<gene>
    <name evidence="4" type="ORF">EIW28_03545</name>
</gene>
<feature type="transmembrane region" description="Helical" evidence="2">
    <location>
        <begin position="47"/>
        <end position="71"/>
    </location>
</feature>
<keyword evidence="2" id="KW-1133">Transmembrane helix</keyword>
<evidence type="ECO:0000313" key="4">
    <source>
        <dbReference type="EMBL" id="RRS01833.1"/>
    </source>
</evidence>